<name>J9CG16_9ZZZZ</name>
<protein>
    <submittedName>
        <fullName evidence="1">Uncharacterized protein</fullName>
    </submittedName>
</protein>
<accession>J9CG16</accession>
<dbReference type="EMBL" id="AMCI01004017">
    <property type="protein sequence ID" value="EJW98985.1"/>
    <property type="molecule type" value="Genomic_DNA"/>
</dbReference>
<gene>
    <name evidence="1" type="ORF">EVA_12911</name>
</gene>
<dbReference type="AlphaFoldDB" id="J9CG16"/>
<proteinExistence type="predicted"/>
<organism evidence="1">
    <name type="scientific">gut metagenome</name>
    <dbReference type="NCBI Taxonomy" id="749906"/>
    <lineage>
        <taxon>unclassified sequences</taxon>
        <taxon>metagenomes</taxon>
        <taxon>organismal metagenomes</taxon>
    </lineage>
</organism>
<reference evidence="1" key="1">
    <citation type="journal article" date="2012" name="PLoS ONE">
        <title>Gene sets for utilization of primary and secondary nutrition supplies in the distal gut of endangered iberian lynx.</title>
        <authorList>
            <person name="Alcaide M."/>
            <person name="Messina E."/>
            <person name="Richter M."/>
            <person name="Bargiela R."/>
            <person name="Peplies J."/>
            <person name="Huws S.A."/>
            <person name="Newbold C.J."/>
            <person name="Golyshin P.N."/>
            <person name="Simon M.A."/>
            <person name="Lopez G."/>
            <person name="Yakimov M.M."/>
            <person name="Ferrer M."/>
        </authorList>
    </citation>
    <scope>NUCLEOTIDE SEQUENCE</scope>
</reference>
<evidence type="ECO:0000313" key="1">
    <source>
        <dbReference type="EMBL" id="EJW98985.1"/>
    </source>
</evidence>
<sequence length="123" mass="15048">MKIEKTESGIKISIWSKHRVYELIYEVRLVAVLNAFAYRREKELIDNLSEKEKPILRKLKLRLFQLENAMKEMETNPDYIDTFELRNKLDFNEWFHNGVRSLINQIEEYSFEFTEKTRFGYCW</sequence>
<comment type="caution">
    <text evidence="1">The sequence shown here is derived from an EMBL/GenBank/DDBJ whole genome shotgun (WGS) entry which is preliminary data.</text>
</comment>